<gene>
    <name evidence="1" type="ORF">YM304_07420</name>
</gene>
<dbReference type="AlphaFoldDB" id="A0A6C7EAJ7"/>
<evidence type="ECO:0000313" key="2">
    <source>
        <dbReference type="Proteomes" id="UP000011863"/>
    </source>
</evidence>
<name>A0A6C7EAJ7_ILUCY</name>
<dbReference type="Proteomes" id="UP000011863">
    <property type="component" value="Chromosome"/>
</dbReference>
<dbReference type="RefSeq" id="WP_015440304.1">
    <property type="nucleotide sequence ID" value="NC_020520.1"/>
</dbReference>
<evidence type="ECO:0000313" key="1">
    <source>
        <dbReference type="EMBL" id="BAN01056.1"/>
    </source>
</evidence>
<dbReference type="OrthoDB" id="4178270at2"/>
<keyword evidence="2" id="KW-1185">Reference proteome</keyword>
<organism evidence="1 2">
    <name type="scientific">Ilumatobacter coccineus (strain NBRC 103263 / KCTC 29153 / YM16-304)</name>
    <dbReference type="NCBI Taxonomy" id="1313172"/>
    <lineage>
        <taxon>Bacteria</taxon>
        <taxon>Bacillati</taxon>
        <taxon>Actinomycetota</taxon>
        <taxon>Acidimicrobiia</taxon>
        <taxon>Acidimicrobiales</taxon>
        <taxon>Ilumatobacteraceae</taxon>
        <taxon>Ilumatobacter</taxon>
    </lineage>
</organism>
<dbReference type="EMBL" id="AP012057">
    <property type="protein sequence ID" value="BAN01056.1"/>
    <property type="molecule type" value="Genomic_DNA"/>
</dbReference>
<sequence length="367" mass="38595">MTKNSASASRLRSRWAAIGAAVAVTIGAGGLGLVNAQSATSDGLTYVPLTPCRLADSRPGTDNVGPYDERIGATTQKFSFDGRGTSGDCALPANAEALTMNVTGIQPDANSFYTLYPEDLASPPLAAHLVLGALTVTENEVTVTLDDDGEFTLFNNAGTSHVVIDVLGAFVGAERTSCDTTAIVRGTAGFYIGDAGVFVTFDDPLPTATYTLLIQTNNTGGYSTTTEATYFNPLKKTATGFQIQHKTTDDDTPLAVDQSVGLDWVVMYDGDECATSDSSTIVRGTTGFGIGDAGVVVTFADPLPDADYSLFIQPNNNGGYSTTTEATYFNPLKKTATGFQIQHKTTDDDTPLAVDQNVGIDWMVVYD</sequence>
<protein>
    <submittedName>
        <fullName evidence="1">Uncharacterized protein</fullName>
    </submittedName>
</protein>
<accession>A0A6C7EAJ7</accession>
<dbReference type="KEGG" id="aym:YM304_07420"/>
<proteinExistence type="predicted"/>
<reference evidence="1 2" key="1">
    <citation type="journal article" date="2013" name="Int. J. Syst. Evol. Microbiol.">
        <title>Ilumatobacter nonamiense sp. nov. and Ilumatobacter coccineum sp. nov., isolated from seashore sand.</title>
        <authorList>
            <person name="Matsumoto A."/>
            <person name="Kasai H."/>
            <person name="Matsuo Y."/>
            <person name="Shizuri Y."/>
            <person name="Ichikawa N."/>
            <person name="Fujita N."/>
            <person name="Omura S."/>
            <person name="Takahashi Y."/>
        </authorList>
    </citation>
    <scope>NUCLEOTIDE SEQUENCE [LARGE SCALE GENOMIC DNA]</scope>
    <source>
        <strain evidence="2">NBRC 103263 / KCTC 29153 / YM16-304</strain>
    </source>
</reference>